<organism evidence="2">
    <name type="scientific">Spironucleus salmonicida</name>
    <dbReference type="NCBI Taxonomy" id="348837"/>
    <lineage>
        <taxon>Eukaryota</taxon>
        <taxon>Metamonada</taxon>
        <taxon>Diplomonadida</taxon>
        <taxon>Hexamitidae</taxon>
        <taxon>Hexamitinae</taxon>
        <taxon>Spironucleus</taxon>
    </lineage>
</organism>
<evidence type="ECO:0000313" key="2">
    <source>
        <dbReference type="EMBL" id="EST48920.1"/>
    </source>
</evidence>
<gene>
    <name evidence="4" type="ORF">SS50377_10177</name>
    <name evidence="3" type="ORF">SS50377_10830</name>
    <name evidence="2" type="ORF">SS50377_10845</name>
</gene>
<evidence type="ECO:0000256" key="1">
    <source>
        <dbReference type="SAM" id="MobiDB-lite"/>
    </source>
</evidence>
<reference evidence="2" key="1">
    <citation type="journal article" date="2014" name="PLoS Genet.">
        <title>The Genome of Spironucleus salmonicida Highlights a Fish Pathogen Adapted to Fluctuating Environments.</title>
        <authorList>
            <person name="Xu F."/>
            <person name="Jerlstrom-Hultqvist J."/>
            <person name="Einarsson E."/>
            <person name="Astvaldsson A."/>
            <person name="Svard S.G."/>
            <person name="Andersson J.O."/>
        </authorList>
    </citation>
    <scope>NUCLEOTIDE SEQUENCE</scope>
</reference>
<dbReference type="VEuPathDB" id="GiardiaDB:SS50377_20722"/>
<name>V6LWH1_9EUKA</name>
<sequence>MMAAKHLKKQYAQNRAAVNLQTRLLQVGRYDPVRQLPSLHFTNPPEQAKPAAVVLRQDIARIKAQQVRQRTEAVRADEISAFLGQHEAPSHRPTRVRRVPRPPGCSLKGRAPDPERPCE</sequence>
<feature type="compositionally biased region" description="Basic and acidic residues" evidence="1">
    <location>
        <begin position="110"/>
        <end position="119"/>
    </location>
</feature>
<dbReference type="AlphaFoldDB" id="V6LWH1"/>
<dbReference type="EMBL" id="KI545971">
    <property type="protein sequence ID" value="EST48925.1"/>
    <property type="molecule type" value="Genomic_DNA"/>
</dbReference>
<accession>V6LWH1</accession>
<feature type="region of interest" description="Disordered" evidence="1">
    <location>
        <begin position="84"/>
        <end position="119"/>
    </location>
</feature>
<evidence type="ECO:0000313" key="3">
    <source>
        <dbReference type="EMBL" id="EST48925.1"/>
    </source>
</evidence>
<dbReference type="EMBL" id="KI545972">
    <property type="protein sequence ID" value="EST48920.1"/>
    <property type="molecule type" value="Genomic_DNA"/>
</dbReference>
<dbReference type="EMBL" id="KI545949">
    <property type="protein sequence ID" value="EST49560.1"/>
    <property type="molecule type" value="Genomic_DNA"/>
</dbReference>
<protein>
    <submittedName>
        <fullName evidence="2">Uncharacterized protein</fullName>
    </submittedName>
</protein>
<proteinExistence type="predicted"/>
<evidence type="ECO:0000313" key="4">
    <source>
        <dbReference type="EMBL" id="EST49560.1"/>
    </source>
</evidence>